<dbReference type="Proteomes" id="UP001519343">
    <property type="component" value="Unassembled WGS sequence"/>
</dbReference>
<proteinExistence type="predicted"/>
<comment type="caution">
    <text evidence="1">The sequence shown here is derived from an EMBL/GenBank/DDBJ whole genome shotgun (WGS) entry which is preliminary data.</text>
</comment>
<protein>
    <submittedName>
        <fullName evidence="1">Uncharacterized protein</fullName>
    </submittedName>
</protein>
<reference evidence="1 2" key="1">
    <citation type="submission" date="2021-03" db="EMBL/GenBank/DDBJ databases">
        <title>Genomic Encyclopedia of Type Strains, Phase IV (KMG-IV): sequencing the most valuable type-strain genomes for metagenomic binning, comparative biology and taxonomic classification.</title>
        <authorList>
            <person name="Goeker M."/>
        </authorList>
    </citation>
    <scope>NUCLEOTIDE SEQUENCE [LARGE SCALE GENOMIC DNA]</scope>
    <source>
        <strain evidence="1 2">DSM 24738</strain>
    </source>
</reference>
<organism evidence="1 2">
    <name type="scientific">Ammoniphilus resinae</name>
    <dbReference type="NCBI Taxonomy" id="861532"/>
    <lineage>
        <taxon>Bacteria</taxon>
        <taxon>Bacillati</taxon>
        <taxon>Bacillota</taxon>
        <taxon>Bacilli</taxon>
        <taxon>Bacillales</taxon>
        <taxon>Paenibacillaceae</taxon>
        <taxon>Aneurinibacillus group</taxon>
        <taxon>Ammoniphilus</taxon>
    </lineage>
</organism>
<evidence type="ECO:0000313" key="2">
    <source>
        <dbReference type="Proteomes" id="UP001519343"/>
    </source>
</evidence>
<sequence>MVIINPMMTISTVSKRILVIIDPMMTISTVSKGDFELHRPGGVHSAPFPRGILTSSVEVNERGSH</sequence>
<name>A0ABS4GUK1_9BACL</name>
<keyword evidence="2" id="KW-1185">Reference proteome</keyword>
<gene>
    <name evidence="1" type="ORF">J2Z37_003961</name>
</gene>
<evidence type="ECO:0000313" key="1">
    <source>
        <dbReference type="EMBL" id="MBP1933944.1"/>
    </source>
</evidence>
<accession>A0ABS4GUK1</accession>
<dbReference type="EMBL" id="JAGGKT010000014">
    <property type="protein sequence ID" value="MBP1933944.1"/>
    <property type="molecule type" value="Genomic_DNA"/>
</dbReference>